<dbReference type="Gene3D" id="1.10.287.1240">
    <property type="match status" value="1"/>
</dbReference>
<dbReference type="InterPro" id="IPR022894">
    <property type="entry name" value="Oligoribonuclease"/>
</dbReference>
<comment type="caution">
    <text evidence="18">The sequence shown here is derived from an EMBL/GenBank/DDBJ whole genome shotgun (WGS) entry which is preliminary data.</text>
</comment>
<dbReference type="PROSITE" id="PS51785">
    <property type="entry name" value="EXOI_C"/>
    <property type="match status" value="1"/>
</dbReference>
<dbReference type="NCBIfam" id="NF008746">
    <property type="entry name" value="PRK11779.1"/>
    <property type="match status" value="1"/>
</dbReference>
<evidence type="ECO:0000313" key="18">
    <source>
        <dbReference type="EMBL" id="OAI17113.1"/>
    </source>
</evidence>
<feature type="binding site" evidence="14">
    <location>
        <position position="12"/>
    </location>
    <ligand>
        <name>substrate</name>
    </ligand>
</feature>
<dbReference type="CDD" id="cd06138">
    <property type="entry name" value="ExoI_N"/>
    <property type="match status" value="1"/>
</dbReference>
<dbReference type="InterPro" id="IPR036397">
    <property type="entry name" value="RNaseH_sf"/>
</dbReference>
<dbReference type="SUPFAM" id="SSF53098">
    <property type="entry name" value="Ribonuclease H-like"/>
    <property type="match status" value="1"/>
</dbReference>
<keyword evidence="11 13" id="KW-0234">DNA repair</keyword>
<evidence type="ECO:0000313" key="19">
    <source>
        <dbReference type="Proteomes" id="UP000077628"/>
    </source>
</evidence>
<evidence type="ECO:0000256" key="1">
    <source>
        <dbReference type="ARBA" id="ARBA00000563"/>
    </source>
</evidence>
<evidence type="ECO:0000256" key="14">
    <source>
        <dbReference type="PIRSR" id="PIRSR000977-1"/>
    </source>
</evidence>
<comment type="cofactor">
    <cofactor evidence="15">
        <name>Mg(2+)</name>
        <dbReference type="ChEBI" id="CHEBI:18420"/>
    </cofactor>
    <text evidence="15">Binds 2 Mg(2+) ions per monomer.</text>
</comment>
<dbReference type="Pfam" id="PF00929">
    <property type="entry name" value="RNase_T"/>
    <property type="match status" value="1"/>
</dbReference>
<dbReference type="InterPro" id="IPR013520">
    <property type="entry name" value="Ribonucl_H"/>
</dbReference>
<comment type="catalytic activity">
    <reaction evidence="1 13">
        <text>Exonucleolytic cleavage in the 3'- to 5'-direction to yield nucleoside 5'-phosphates.</text>
        <dbReference type="EC" id="3.1.11.1"/>
    </reaction>
</comment>
<dbReference type="Proteomes" id="UP000077628">
    <property type="component" value="Unassembled WGS sequence"/>
</dbReference>
<keyword evidence="8 13" id="KW-0269">Exonuclease</keyword>
<dbReference type="Pfam" id="PF26016">
    <property type="entry name" value="ExoI_C"/>
    <property type="match status" value="1"/>
</dbReference>
<dbReference type="AlphaFoldDB" id="A0A177NI30"/>
<dbReference type="PIRSF" id="PIRSF000977">
    <property type="entry name" value="Exodeoxyribonuclease_I"/>
    <property type="match status" value="1"/>
</dbReference>
<feature type="binding site" evidence="14">
    <location>
        <position position="160"/>
    </location>
    <ligand>
        <name>substrate</name>
    </ligand>
</feature>
<proteinExistence type="predicted"/>
<dbReference type="InterPro" id="IPR058561">
    <property type="entry name" value="Exonuc_1_C"/>
</dbReference>
<evidence type="ECO:0000259" key="16">
    <source>
        <dbReference type="PROSITE" id="PS51784"/>
    </source>
</evidence>
<gene>
    <name evidence="18" type="ORF">A1355_00425</name>
</gene>
<reference evidence="19" key="1">
    <citation type="submission" date="2016-03" db="EMBL/GenBank/DDBJ databases">
        <authorList>
            <person name="Heylen K."/>
            <person name="De Vos P."/>
            <person name="Vekeman B."/>
        </authorList>
    </citation>
    <scope>NUCLEOTIDE SEQUENCE [LARGE SCALE GENOMIC DNA]</scope>
    <source>
        <strain evidence="19">R-45383</strain>
    </source>
</reference>
<evidence type="ECO:0000256" key="10">
    <source>
        <dbReference type="ARBA" id="ARBA00023125"/>
    </source>
</evidence>
<dbReference type="PANTHER" id="PTHR11046:SF11">
    <property type="entry name" value="EXODEOXYRIBONUCLEASE I"/>
    <property type="match status" value="1"/>
</dbReference>
<dbReference type="EC" id="3.1.11.1" evidence="2 13"/>
<evidence type="ECO:0000256" key="5">
    <source>
        <dbReference type="ARBA" id="ARBA00022723"/>
    </source>
</evidence>
<feature type="binding site" evidence="15">
    <location>
        <position position="181"/>
    </location>
    <ligand>
        <name>Mg(2+)</name>
        <dbReference type="ChEBI" id="CHEBI:18420"/>
        <label>2</label>
    </ligand>
</feature>
<keyword evidence="9 15" id="KW-0460">Magnesium</keyword>
<comment type="subunit">
    <text evidence="12">Monomer. Interacts with ssb (via C-terminus); this interaction stimulates the exonuclease activity by recruiting the enzyme to its substrate.</text>
</comment>
<dbReference type="InterPro" id="IPR023607">
    <property type="entry name" value="Exodeoxyribonuclease_I"/>
</dbReference>
<feature type="binding site" evidence="15">
    <location>
        <position position="10"/>
    </location>
    <ligand>
        <name>Mg(2+)</name>
        <dbReference type="ChEBI" id="CHEBI:18420"/>
        <label>1</label>
    </ligand>
</feature>
<dbReference type="GO" id="GO:0006281">
    <property type="term" value="P:DNA repair"/>
    <property type="evidence" value="ECO:0007669"/>
    <property type="project" value="UniProtKB-KW"/>
</dbReference>
<keyword evidence="7 13" id="KW-0378">Hydrolase</keyword>
<keyword evidence="4 13" id="KW-0540">Nuclease</keyword>
<keyword evidence="6 13" id="KW-0227">DNA damage</keyword>
<dbReference type="STRING" id="702114.A1355_00425"/>
<dbReference type="Gene3D" id="3.30.1520.20">
    <property type="entry name" value="Exonuclease ExoI, domain 2"/>
    <property type="match status" value="1"/>
</dbReference>
<dbReference type="GO" id="GO:0046872">
    <property type="term" value="F:metal ion binding"/>
    <property type="evidence" value="ECO:0007669"/>
    <property type="project" value="UniProtKB-KW"/>
</dbReference>
<dbReference type="FunFam" id="3.30.420.10:FF:000033">
    <property type="entry name" value="Exodeoxyribonuclease I"/>
    <property type="match status" value="1"/>
</dbReference>
<dbReference type="EMBL" id="LUUK01000180">
    <property type="protein sequence ID" value="OAI17113.1"/>
    <property type="molecule type" value="Genomic_DNA"/>
</dbReference>
<feature type="domain" description="ExoI SH3-like" evidence="16">
    <location>
        <begin position="197"/>
        <end position="351"/>
    </location>
</feature>
<dbReference type="GO" id="GO:0003677">
    <property type="term" value="F:DNA binding"/>
    <property type="evidence" value="ECO:0007669"/>
    <property type="project" value="UniProtKB-KW"/>
</dbReference>
<evidence type="ECO:0000256" key="2">
    <source>
        <dbReference type="ARBA" id="ARBA00012108"/>
    </source>
</evidence>
<keyword evidence="10" id="KW-0238">DNA-binding</keyword>
<dbReference type="Gene3D" id="3.30.420.10">
    <property type="entry name" value="Ribonuclease H-like superfamily/Ribonuclease H"/>
    <property type="match status" value="1"/>
</dbReference>
<dbReference type="GO" id="GO:0000175">
    <property type="term" value="F:3'-5'-RNA exonuclease activity"/>
    <property type="evidence" value="ECO:0007669"/>
    <property type="project" value="InterPro"/>
</dbReference>
<dbReference type="Pfam" id="PF08411">
    <property type="entry name" value="ExoI_SH3"/>
    <property type="match status" value="1"/>
</dbReference>
<evidence type="ECO:0000256" key="13">
    <source>
        <dbReference type="PIRNR" id="PIRNR000977"/>
    </source>
</evidence>
<dbReference type="InterPro" id="IPR013620">
    <property type="entry name" value="Exonuc_1_SH3"/>
</dbReference>
<accession>A0A177NI30</accession>
<sequence length="483" mass="53951">MTAPSFFWHDYETFGADPRRDWPCQFAGLRTDYDFNIVGEPLMVYCRPSDDYLPHPEACLITGITPQVARQRGVCEAEFAARIHAQLAQPGTCALGYNTLRFDDEVTRNLLYRNFYDPYAREWQNGNSRWDLIDIARAARALRPDGIQWPDNADGLPSFRLEELTRANGIGHADAHDALADVHATIAVARLIKQNQPKLFNYLFEHRLKSQALGLLKLGSFTPLVHVSARYPARNHCLAVVVALAQHPVNANEIIVYDLSADPGALLDLSAEQIRERLFVANDDLPEGVTRIPLKTVHVNKAPVLAPLSVIRPADAERLQLDLGRCQIHLQQLQAAPPLADKLSTVFRRDYADAPDDPDLMIYSGGFFSAGDKAAMNQIRQLSPAELADFDPGFDDARLPEMLFRYRARNYPETLTAEERGLWSAHCRQRLLEPAPDRPSALESFKASIAALSPETDKQDPAILAQLLAYADELAAKLANPKK</sequence>
<dbReference type="RefSeq" id="WP_064029861.1">
    <property type="nucleotide sequence ID" value="NZ_LUUK01000180.1"/>
</dbReference>
<organism evidence="18 19">
    <name type="scientific">Methylomonas koyamae</name>
    <dbReference type="NCBI Taxonomy" id="702114"/>
    <lineage>
        <taxon>Bacteria</taxon>
        <taxon>Pseudomonadati</taxon>
        <taxon>Pseudomonadota</taxon>
        <taxon>Gammaproteobacteria</taxon>
        <taxon>Methylococcales</taxon>
        <taxon>Methylococcaceae</taxon>
        <taxon>Methylomonas</taxon>
    </lineage>
</organism>
<feature type="binding site" evidence="15">
    <location>
        <position position="12"/>
    </location>
    <ligand>
        <name>Mg(2+)</name>
        <dbReference type="ChEBI" id="CHEBI:18420"/>
        <label>2</label>
    </ligand>
</feature>
<evidence type="ECO:0000256" key="15">
    <source>
        <dbReference type="PIRSR" id="PIRSR000977-2"/>
    </source>
</evidence>
<keyword evidence="5 15" id="KW-0479">Metal-binding</keyword>
<dbReference type="FunFam" id="1.20.1280.70:FF:000001">
    <property type="entry name" value="Exodeoxyribonuclease I"/>
    <property type="match status" value="1"/>
</dbReference>
<evidence type="ECO:0000256" key="12">
    <source>
        <dbReference type="ARBA" id="ARBA00046792"/>
    </source>
</evidence>
<evidence type="ECO:0000256" key="6">
    <source>
        <dbReference type="ARBA" id="ARBA00022763"/>
    </source>
</evidence>
<dbReference type="InterPro" id="IPR038649">
    <property type="entry name" value="EXOI_SH3_sf"/>
</dbReference>
<dbReference type="PROSITE" id="PS51784">
    <property type="entry name" value="EXOI_SH3"/>
    <property type="match status" value="1"/>
</dbReference>
<evidence type="ECO:0000256" key="9">
    <source>
        <dbReference type="ARBA" id="ARBA00022842"/>
    </source>
</evidence>
<dbReference type="PANTHER" id="PTHR11046">
    <property type="entry name" value="OLIGORIBONUCLEASE, MITOCHONDRIAL"/>
    <property type="match status" value="1"/>
</dbReference>
<dbReference type="GO" id="GO:0008310">
    <property type="term" value="F:single-stranded DNA 3'-5' DNA exonuclease activity"/>
    <property type="evidence" value="ECO:0007669"/>
    <property type="project" value="UniProtKB-EC"/>
</dbReference>
<evidence type="ECO:0000256" key="11">
    <source>
        <dbReference type="ARBA" id="ARBA00023204"/>
    </source>
</evidence>
<name>A0A177NI30_9GAMM</name>
<evidence type="ECO:0000259" key="17">
    <source>
        <dbReference type="PROSITE" id="PS51785"/>
    </source>
</evidence>
<dbReference type="OrthoDB" id="9763470at2"/>
<feature type="domain" description="ExoI C-terminal" evidence="17">
    <location>
        <begin position="354"/>
        <end position="475"/>
    </location>
</feature>
<evidence type="ECO:0000256" key="7">
    <source>
        <dbReference type="ARBA" id="ARBA00022801"/>
    </source>
</evidence>
<evidence type="ECO:0000256" key="8">
    <source>
        <dbReference type="ARBA" id="ARBA00022839"/>
    </source>
</evidence>
<protein>
    <recommendedName>
        <fullName evidence="3 13">Exodeoxyribonuclease I</fullName>
        <ecNumber evidence="2 13">3.1.11.1</ecNumber>
    </recommendedName>
</protein>
<dbReference type="InterPro" id="IPR012337">
    <property type="entry name" value="RNaseH-like_sf"/>
</dbReference>
<dbReference type="InterPro" id="IPR034747">
    <property type="entry name" value="EXOI_SH3"/>
</dbReference>
<dbReference type="Gene3D" id="1.20.1280.70">
    <property type="entry name" value="Exonuclease ExoI, domain 3"/>
    <property type="match status" value="1"/>
</dbReference>
<evidence type="ECO:0000256" key="4">
    <source>
        <dbReference type="ARBA" id="ARBA00022722"/>
    </source>
</evidence>
<evidence type="ECO:0000256" key="3">
    <source>
        <dbReference type="ARBA" id="ARBA00019900"/>
    </source>
</evidence>
<keyword evidence="19" id="KW-1185">Reference proteome</keyword>